<dbReference type="SUPFAM" id="SSF53335">
    <property type="entry name" value="S-adenosyl-L-methionine-dependent methyltransferases"/>
    <property type="match status" value="1"/>
</dbReference>
<dbReference type="GO" id="GO:0003838">
    <property type="term" value="F:sterol 24-C-methyltransferase activity"/>
    <property type="evidence" value="ECO:0007669"/>
    <property type="project" value="TreeGrafter"/>
</dbReference>
<evidence type="ECO:0000313" key="5">
    <source>
        <dbReference type="Proteomes" id="UP001221898"/>
    </source>
</evidence>
<proteinExistence type="inferred from homology"/>
<dbReference type="PANTHER" id="PTHR44068:SF1">
    <property type="entry name" value="HYPOTHETICAL LOC100005854"/>
    <property type="match status" value="1"/>
</dbReference>
<comment type="similarity">
    <text evidence="2">Belongs to the class I-like SAM-binding methyltransferase superfamily. Erg6/SMT family.</text>
</comment>
<name>A0AAD7RQ47_9TELE</name>
<dbReference type="InterPro" id="IPR050447">
    <property type="entry name" value="Erg6_SMT_methyltransf"/>
</dbReference>
<organism evidence="4 5">
    <name type="scientific">Aldrovandia affinis</name>
    <dbReference type="NCBI Taxonomy" id="143900"/>
    <lineage>
        <taxon>Eukaryota</taxon>
        <taxon>Metazoa</taxon>
        <taxon>Chordata</taxon>
        <taxon>Craniata</taxon>
        <taxon>Vertebrata</taxon>
        <taxon>Euteleostomi</taxon>
        <taxon>Actinopterygii</taxon>
        <taxon>Neopterygii</taxon>
        <taxon>Teleostei</taxon>
        <taxon>Notacanthiformes</taxon>
        <taxon>Halosauridae</taxon>
        <taxon>Aldrovandia</taxon>
    </lineage>
</organism>
<dbReference type="Gene3D" id="3.40.50.150">
    <property type="entry name" value="Vaccinia Virus protein VP39"/>
    <property type="match status" value="1"/>
</dbReference>
<keyword evidence="1" id="KW-0808">Transferase</keyword>
<feature type="domain" description="Methyltransferase" evidence="3">
    <location>
        <begin position="24"/>
        <end position="121"/>
    </location>
</feature>
<dbReference type="Pfam" id="PF13649">
    <property type="entry name" value="Methyltransf_25"/>
    <property type="match status" value="1"/>
</dbReference>
<evidence type="ECO:0000259" key="3">
    <source>
        <dbReference type="Pfam" id="PF13649"/>
    </source>
</evidence>
<dbReference type="Proteomes" id="UP001221898">
    <property type="component" value="Unassembled WGS sequence"/>
</dbReference>
<dbReference type="EMBL" id="JAINUG010000195">
    <property type="protein sequence ID" value="KAJ8388396.1"/>
    <property type="molecule type" value="Genomic_DNA"/>
</dbReference>
<keyword evidence="5" id="KW-1185">Reference proteome</keyword>
<dbReference type="InterPro" id="IPR041698">
    <property type="entry name" value="Methyltransf_25"/>
</dbReference>
<evidence type="ECO:0000313" key="4">
    <source>
        <dbReference type="EMBL" id="KAJ8388396.1"/>
    </source>
</evidence>
<dbReference type="InterPro" id="IPR029063">
    <property type="entry name" value="SAM-dependent_MTases_sf"/>
</dbReference>
<sequence length="191" mass="21206">MVKYNSNVMKNAVKLCRIQPSHMILEVGFGPGIGLQEATKFLTDPKGKLFGLDFSEYMHKVAKMRLATHLRAGNVHLLHGRVECIPLPDRCIDGVYHSNCHLYWPNKTAAAAELLRVMKPGARMVTTLDMALLRGGVQQGFFQGISVEPESYLEALVTVGFADVHMEDQWDGGENFQVIWATAPTTLGHRA</sequence>
<reference evidence="4" key="1">
    <citation type="journal article" date="2023" name="Science">
        <title>Genome structures resolve the early diversification of teleost fishes.</title>
        <authorList>
            <person name="Parey E."/>
            <person name="Louis A."/>
            <person name="Montfort J."/>
            <person name="Bouchez O."/>
            <person name="Roques C."/>
            <person name="Iampietro C."/>
            <person name="Lluch J."/>
            <person name="Castinel A."/>
            <person name="Donnadieu C."/>
            <person name="Desvignes T."/>
            <person name="Floi Bucao C."/>
            <person name="Jouanno E."/>
            <person name="Wen M."/>
            <person name="Mejri S."/>
            <person name="Dirks R."/>
            <person name="Jansen H."/>
            <person name="Henkel C."/>
            <person name="Chen W.J."/>
            <person name="Zahm M."/>
            <person name="Cabau C."/>
            <person name="Klopp C."/>
            <person name="Thompson A.W."/>
            <person name="Robinson-Rechavi M."/>
            <person name="Braasch I."/>
            <person name="Lecointre G."/>
            <person name="Bobe J."/>
            <person name="Postlethwait J.H."/>
            <person name="Berthelot C."/>
            <person name="Roest Crollius H."/>
            <person name="Guiguen Y."/>
        </authorList>
    </citation>
    <scope>NUCLEOTIDE SEQUENCE</scope>
    <source>
        <strain evidence="4">NC1722</strain>
    </source>
</reference>
<dbReference type="PANTHER" id="PTHR44068">
    <property type="entry name" value="ZGC:194242"/>
    <property type="match status" value="1"/>
</dbReference>
<comment type="caution">
    <text evidence="4">The sequence shown here is derived from an EMBL/GenBank/DDBJ whole genome shotgun (WGS) entry which is preliminary data.</text>
</comment>
<dbReference type="AlphaFoldDB" id="A0AAD7RQ47"/>
<evidence type="ECO:0000256" key="2">
    <source>
        <dbReference type="ARBA" id="ARBA00038188"/>
    </source>
</evidence>
<dbReference type="GO" id="GO:0005783">
    <property type="term" value="C:endoplasmic reticulum"/>
    <property type="evidence" value="ECO:0007669"/>
    <property type="project" value="TreeGrafter"/>
</dbReference>
<dbReference type="GO" id="GO:0016126">
    <property type="term" value="P:sterol biosynthetic process"/>
    <property type="evidence" value="ECO:0007669"/>
    <property type="project" value="TreeGrafter"/>
</dbReference>
<protein>
    <recommendedName>
        <fullName evidence="3">Methyltransferase domain-containing protein</fullName>
    </recommendedName>
</protein>
<evidence type="ECO:0000256" key="1">
    <source>
        <dbReference type="ARBA" id="ARBA00022679"/>
    </source>
</evidence>
<accession>A0AAD7RQ47</accession>
<gene>
    <name evidence="4" type="ORF">AAFF_G00134220</name>
</gene>